<dbReference type="OrthoDB" id="3163890at2759"/>
<reference evidence="2 3" key="1">
    <citation type="journal article" date="2012" name="Science">
        <title>The Paleozoic origin of enzymatic lignin decomposition reconstructed from 31 fungal genomes.</title>
        <authorList>
            <person name="Floudas D."/>
            <person name="Binder M."/>
            <person name="Riley R."/>
            <person name="Barry K."/>
            <person name="Blanchette R.A."/>
            <person name="Henrissat B."/>
            <person name="Martinez A.T."/>
            <person name="Otillar R."/>
            <person name="Spatafora J.W."/>
            <person name="Yadav J.S."/>
            <person name="Aerts A."/>
            <person name="Benoit I."/>
            <person name="Boyd A."/>
            <person name="Carlson A."/>
            <person name="Copeland A."/>
            <person name="Coutinho P.M."/>
            <person name="de Vries R.P."/>
            <person name="Ferreira P."/>
            <person name="Findley K."/>
            <person name="Foster B."/>
            <person name="Gaskell J."/>
            <person name="Glotzer D."/>
            <person name="Gorecki P."/>
            <person name="Heitman J."/>
            <person name="Hesse C."/>
            <person name="Hori C."/>
            <person name="Igarashi K."/>
            <person name="Jurgens J.A."/>
            <person name="Kallen N."/>
            <person name="Kersten P."/>
            <person name="Kohler A."/>
            <person name="Kuees U."/>
            <person name="Kumar T.K.A."/>
            <person name="Kuo A."/>
            <person name="LaButti K."/>
            <person name="Larrondo L.F."/>
            <person name="Lindquist E."/>
            <person name="Ling A."/>
            <person name="Lombard V."/>
            <person name="Lucas S."/>
            <person name="Lundell T."/>
            <person name="Martin R."/>
            <person name="McLaughlin D.J."/>
            <person name="Morgenstern I."/>
            <person name="Morin E."/>
            <person name="Murat C."/>
            <person name="Nagy L.G."/>
            <person name="Nolan M."/>
            <person name="Ohm R.A."/>
            <person name="Patyshakuliyeva A."/>
            <person name="Rokas A."/>
            <person name="Ruiz-Duenas F.J."/>
            <person name="Sabat G."/>
            <person name="Salamov A."/>
            <person name="Samejima M."/>
            <person name="Schmutz J."/>
            <person name="Slot J.C."/>
            <person name="St John F."/>
            <person name="Stenlid J."/>
            <person name="Sun H."/>
            <person name="Sun S."/>
            <person name="Syed K."/>
            <person name="Tsang A."/>
            <person name="Wiebenga A."/>
            <person name="Young D."/>
            <person name="Pisabarro A."/>
            <person name="Eastwood D.C."/>
            <person name="Martin F."/>
            <person name="Cullen D."/>
            <person name="Grigoriev I.V."/>
            <person name="Hibbett D.S."/>
        </authorList>
    </citation>
    <scope>NUCLEOTIDE SEQUENCE [LARGE SCALE GENOMIC DNA]</scope>
    <source>
        <strain evidence="2 3">ATCC 11539</strain>
    </source>
</reference>
<dbReference type="SUPFAM" id="SSF56349">
    <property type="entry name" value="DNA breaking-rejoining enzymes"/>
    <property type="match status" value="1"/>
</dbReference>
<proteinExistence type="predicted"/>
<dbReference type="KEGG" id="gtr:GLOTRDRAFT_108720"/>
<dbReference type="GO" id="GO:0006310">
    <property type="term" value="P:DNA recombination"/>
    <property type="evidence" value="ECO:0007669"/>
    <property type="project" value="UniProtKB-KW"/>
</dbReference>
<dbReference type="InterPro" id="IPR013762">
    <property type="entry name" value="Integrase-like_cat_sf"/>
</dbReference>
<gene>
    <name evidence="2" type="ORF">GLOTRDRAFT_108720</name>
</gene>
<dbReference type="Gene3D" id="1.10.443.10">
    <property type="entry name" value="Intergrase catalytic core"/>
    <property type="match status" value="1"/>
</dbReference>
<accession>S7PRT9</accession>
<keyword evidence="1" id="KW-0233">DNA recombination</keyword>
<dbReference type="RefSeq" id="XP_007871452.1">
    <property type="nucleotide sequence ID" value="XM_007873261.1"/>
</dbReference>
<dbReference type="HOGENOM" id="CLU_063718_1_0_1"/>
<sequence length="341" mass="39211">MDIITGQPKPPSTVRAKYGTAQKMRAAISHKFGRDYSLGAQPWMENPLVPGKWTGNPSISVVVSQYMISLRRRKVRSGDVVTSARAMDEATMKKLYEYNTSFDSQPIGTVTKKRKADHPEYWAGHAIRNMLQLLYTLAMLCLLRFDEALRICWMDVTFEKTSMGILRIRLDLPFRKTHQNGGIAPFYLYPNLDKPWLCPVRAFSAWWIICRNAGIDMNGFVFRKKIGHDRFSDNGTDGMSPDSFMECFRKNMCDIKVDPRPYGTHSFRRGGCQYLAIELRWPFRNICSWAGWAEDFDNPGTLFKYLLSWNDNPSPEREDYFNPGRLAAYPCMACGRTCHCA</sequence>
<evidence type="ECO:0008006" key="4">
    <source>
        <dbReference type="Google" id="ProtNLM"/>
    </source>
</evidence>
<evidence type="ECO:0000313" key="2">
    <source>
        <dbReference type="EMBL" id="EPQ50092.1"/>
    </source>
</evidence>
<dbReference type="GO" id="GO:0003677">
    <property type="term" value="F:DNA binding"/>
    <property type="evidence" value="ECO:0007669"/>
    <property type="project" value="InterPro"/>
</dbReference>
<dbReference type="OMA" id="ITHETMR"/>
<protein>
    <recommendedName>
        <fullName evidence="4">DNA breaking-rejoining enzyme</fullName>
    </recommendedName>
</protein>
<dbReference type="AlphaFoldDB" id="S7PRT9"/>
<dbReference type="GeneID" id="19298928"/>
<evidence type="ECO:0000313" key="3">
    <source>
        <dbReference type="Proteomes" id="UP000030669"/>
    </source>
</evidence>
<dbReference type="GO" id="GO:0015074">
    <property type="term" value="P:DNA integration"/>
    <property type="evidence" value="ECO:0007669"/>
    <property type="project" value="InterPro"/>
</dbReference>
<keyword evidence="3" id="KW-1185">Reference proteome</keyword>
<evidence type="ECO:0000256" key="1">
    <source>
        <dbReference type="ARBA" id="ARBA00023172"/>
    </source>
</evidence>
<name>S7PRT9_GLOTA</name>
<dbReference type="eggNOG" id="ENOG502SKM4">
    <property type="taxonomic scope" value="Eukaryota"/>
</dbReference>
<organism evidence="2 3">
    <name type="scientific">Gloeophyllum trabeum (strain ATCC 11539 / FP-39264 / Madison 617)</name>
    <name type="common">Brown rot fungus</name>
    <dbReference type="NCBI Taxonomy" id="670483"/>
    <lineage>
        <taxon>Eukaryota</taxon>
        <taxon>Fungi</taxon>
        <taxon>Dikarya</taxon>
        <taxon>Basidiomycota</taxon>
        <taxon>Agaricomycotina</taxon>
        <taxon>Agaricomycetes</taxon>
        <taxon>Gloeophyllales</taxon>
        <taxon>Gloeophyllaceae</taxon>
        <taxon>Gloeophyllum</taxon>
    </lineage>
</organism>
<dbReference type="EMBL" id="KB469364">
    <property type="protein sequence ID" value="EPQ50092.1"/>
    <property type="molecule type" value="Genomic_DNA"/>
</dbReference>
<dbReference type="InterPro" id="IPR011010">
    <property type="entry name" value="DNA_brk_join_enz"/>
</dbReference>
<dbReference type="Proteomes" id="UP000030669">
    <property type="component" value="Unassembled WGS sequence"/>
</dbReference>